<gene>
    <name evidence="2" type="ORF">SAMN02982917_0184</name>
</gene>
<proteinExistence type="predicted"/>
<dbReference type="OrthoDB" id="9786032at2"/>
<keyword evidence="2" id="KW-0808">Transferase</keyword>
<dbReference type="RefSeq" id="WP_085092001.1">
    <property type="nucleotide sequence ID" value="NZ_FXAK01000010.1"/>
</dbReference>
<evidence type="ECO:0000313" key="2">
    <source>
        <dbReference type="EMBL" id="SMF91302.1"/>
    </source>
</evidence>
<evidence type="ECO:0000313" key="3">
    <source>
        <dbReference type="Proteomes" id="UP000192936"/>
    </source>
</evidence>
<dbReference type="Proteomes" id="UP000192936">
    <property type="component" value="Unassembled WGS sequence"/>
</dbReference>
<dbReference type="SUPFAM" id="SSF55729">
    <property type="entry name" value="Acyl-CoA N-acyltransferases (Nat)"/>
    <property type="match status" value="1"/>
</dbReference>
<accession>A0A1X7HSU7</accession>
<evidence type="ECO:0000259" key="1">
    <source>
        <dbReference type="PROSITE" id="PS51186"/>
    </source>
</evidence>
<dbReference type="PROSITE" id="PS51186">
    <property type="entry name" value="GNAT"/>
    <property type="match status" value="1"/>
</dbReference>
<dbReference type="Gene3D" id="3.40.630.30">
    <property type="match status" value="1"/>
</dbReference>
<dbReference type="EMBL" id="FXAK01000010">
    <property type="protein sequence ID" value="SMF91302.1"/>
    <property type="molecule type" value="Genomic_DNA"/>
</dbReference>
<dbReference type="InterPro" id="IPR000182">
    <property type="entry name" value="GNAT_dom"/>
</dbReference>
<dbReference type="AlphaFoldDB" id="A0A1X7HSU7"/>
<dbReference type="Pfam" id="PF00583">
    <property type="entry name" value="Acetyltransf_1"/>
    <property type="match status" value="1"/>
</dbReference>
<dbReference type="GO" id="GO:0016747">
    <property type="term" value="F:acyltransferase activity, transferring groups other than amino-acyl groups"/>
    <property type="evidence" value="ECO:0007669"/>
    <property type="project" value="InterPro"/>
</dbReference>
<reference evidence="2 3" key="1">
    <citation type="submission" date="2017-04" db="EMBL/GenBank/DDBJ databases">
        <authorList>
            <person name="Afonso C.L."/>
            <person name="Miller P.J."/>
            <person name="Scott M.A."/>
            <person name="Spackman E."/>
            <person name="Goraichik I."/>
            <person name="Dimitrov K.M."/>
            <person name="Suarez D.L."/>
            <person name="Swayne D.E."/>
        </authorList>
    </citation>
    <scope>NUCLEOTIDE SEQUENCE [LARGE SCALE GENOMIC DNA]</scope>
    <source>
        <strain evidence="2 3">A2P</strain>
    </source>
</reference>
<feature type="domain" description="N-acetyltransferase" evidence="1">
    <location>
        <begin position="10"/>
        <end position="178"/>
    </location>
</feature>
<dbReference type="InterPro" id="IPR016181">
    <property type="entry name" value="Acyl_CoA_acyltransferase"/>
</dbReference>
<dbReference type="STRING" id="286727.SAMN02982917_0184"/>
<organism evidence="2 3">
    <name type="scientific">Azospirillum oryzae</name>
    <dbReference type="NCBI Taxonomy" id="286727"/>
    <lineage>
        <taxon>Bacteria</taxon>
        <taxon>Pseudomonadati</taxon>
        <taxon>Pseudomonadota</taxon>
        <taxon>Alphaproteobacteria</taxon>
        <taxon>Rhodospirillales</taxon>
        <taxon>Azospirillaceae</taxon>
        <taxon>Azospirillum</taxon>
    </lineage>
</organism>
<sequence length="178" mass="19772">MTRTKQDGEVSLATVAPGDLPAFKSDMEASFAVAVIEEFGCLPDDSIPRGSDLDESMNAPGTELLHILCDGQRVGGAVVVIDETTQRNSLDLFFLSPAQHGRGLGFKAWMAIERRYPGTLVWQTHTPYFEKRNIHFYVNKCGFKIVEFFGARHPDPHWPGPSGLPGGGEMFRFEKVMR</sequence>
<protein>
    <submittedName>
        <fullName evidence="2">NAT, N-acetyltransferase, of N-acetylglutamate synthase</fullName>
    </submittedName>
</protein>
<name>A0A1X7HSU7_9PROT</name>